<dbReference type="Pfam" id="PF01180">
    <property type="entry name" value="DHO_dh"/>
    <property type="match status" value="1"/>
</dbReference>
<dbReference type="PANTHER" id="PTHR48109">
    <property type="entry name" value="DIHYDROOROTATE DEHYDROGENASE (QUINONE), MITOCHONDRIAL-RELATED"/>
    <property type="match status" value="1"/>
</dbReference>
<comment type="cofactor">
    <cofactor evidence="1">
        <name>FMN</name>
        <dbReference type="ChEBI" id="CHEBI:58210"/>
    </cofactor>
</comment>
<evidence type="ECO:0000256" key="3">
    <source>
        <dbReference type="ARBA" id="ARBA00022630"/>
    </source>
</evidence>
<comment type="pathway">
    <text evidence="2">Pyrimidine metabolism; UMP biosynthesis via de novo pathway.</text>
</comment>
<proteinExistence type="predicted"/>
<organism evidence="8 9">
    <name type="scientific">Aerophobetes bacterium</name>
    <dbReference type="NCBI Taxonomy" id="2030807"/>
    <lineage>
        <taxon>Bacteria</taxon>
        <taxon>Candidatus Aerophobota</taxon>
    </lineage>
</organism>
<evidence type="ECO:0000313" key="9">
    <source>
        <dbReference type="Proteomes" id="UP000217838"/>
    </source>
</evidence>
<evidence type="ECO:0000256" key="4">
    <source>
        <dbReference type="ARBA" id="ARBA00022643"/>
    </source>
</evidence>
<sequence length="365" mass="40164">MLTNEKLPKWTKESTPIYDIKRSYTENLEQGPFFDSAIPKRDISEIEVLYDFLGVQVASPLGVPAGPLLGSKWTTLAGKLGFDIVTYKTIRSRKHNCHPLPNMLYVDVDHKKKIATLRDNLPEDIAHLGVTNSFGMPSMDKDYLMEDIKKAHEGLGKNQVLVVSFVGTPSEDTDFFTDFADAGLLAKEAGAKIVEANFSCPNVATKEGSIYKNEETVYALGKKLKDALGDTPLIIKVGVFDDIEHMRKVFIAAARAGIDAISGINTLSMKAITKEGKPALDEHRKTSGICGGPIREAGLNFVRCARKVIREEKLKLTLIGVGGITTKEHFDAYLEAGADFVQTATGMMWDPLLAMRHHNQKGKLV</sequence>
<evidence type="ECO:0000256" key="1">
    <source>
        <dbReference type="ARBA" id="ARBA00001917"/>
    </source>
</evidence>
<accession>A0A2A4YFJ2</accession>
<evidence type="ECO:0000259" key="7">
    <source>
        <dbReference type="Pfam" id="PF01180"/>
    </source>
</evidence>
<dbReference type="InterPro" id="IPR013785">
    <property type="entry name" value="Aldolase_TIM"/>
</dbReference>
<name>A0A2A4YFJ2_UNCAE</name>
<keyword evidence="6" id="KW-0560">Oxidoreductase</keyword>
<dbReference type="GO" id="GO:0005737">
    <property type="term" value="C:cytoplasm"/>
    <property type="evidence" value="ECO:0007669"/>
    <property type="project" value="InterPro"/>
</dbReference>
<keyword evidence="3" id="KW-0285">Flavoprotein</keyword>
<dbReference type="Gene3D" id="3.20.20.70">
    <property type="entry name" value="Aldolase class I"/>
    <property type="match status" value="1"/>
</dbReference>
<reference evidence="9" key="1">
    <citation type="submission" date="2017-08" db="EMBL/GenBank/DDBJ databases">
        <title>A dynamic microbial community with high functional redundancy inhabits the cold, oxic subseafloor aquifer.</title>
        <authorList>
            <person name="Tully B.J."/>
            <person name="Wheat C.G."/>
            <person name="Glazer B.T."/>
            <person name="Huber J.A."/>
        </authorList>
    </citation>
    <scope>NUCLEOTIDE SEQUENCE [LARGE SCALE GENOMIC DNA]</scope>
</reference>
<dbReference type="AlphaFoldDB" id="A0A2A4YFJ2"/>
<evidence type="ECO:0000256" key="5">
    <source>
        <dbReference type="ARBA" id="ARBA00022975"/>
    </source>
</evidence>
<evidence type="ECO:0000256" key="2">
    <source>
        <dbReference type="ARBA" id="ARBA00004725"/>
    </source>
</evidence>
<dbReference type="Proteomes" id="UP000217838">
    <property type="component" value="Unassembled WGS sequence"/>
</dbReference>
<keyword evidence="5" id="KW-0665">Pyrimidine biosynthesis</keyword>
<comment type="caution">
    <text evidence="8">The sequence shown here is derived from an EMBL/GenBank/DDBJ whole genome shotgun (WGS) entry which is preliminary data.</text>
</comment>
<dbReference type="GO" id="GO:0004152">
    <property type="term" value="F:dihydroorotate dehydrogenase activity"/>
    <property type="evidence" value="ECO:0007669"/>
    <property type="project" value="TreeGrafter"/>
</dbReference>
<feature type="domain" description="Dihydroorotate dehydrogenase catalytic" evidence="7">
    <location>
        <begin position="128"/>
        <end position="350"/>
    </location>
</feature>
<keyword evidence="4" id="KW-0288">FMN</keyword>
<dbReference type="GO" id="GO:0006221">
    <property type="term" value="P:pyrimidine nucleotide biosynthetic process"/>
    <property type="evidence" value="ECO:0007669"/>
    <property type="project" value="UniProtKB-KW"/>
</dbReference>
<dbReference type="PANTHER" id="PTHR48109:SF1">
    <property type="entry name" value="DIHYDROOROTATE DEHYDROGENASE (FUMARATE)"/>
    <property type="match status" value="1"/>
</dbReference>
<gene>
    <name evidence="8" type="ORF">COB11_05660</name>
</gene>
<dbReference type="InterPro" id="IPR005720">
    <property type="entry name" value="Dihydroorotate_DH_cat"/>
</dbReference>
<protein>
    <submittedName>
        <fullName evidence="8">Dihydroorotate dehydrogenase</fullName>
    </submittedName>
</protein>
<evidence type="ECO:0000313" key="8">
    <source>
        <dbReference type="EMBL" id="PCI93249.1"/>
    </source>
</evidence>
<dbReference type="EMBL" id="NVUU01000067">
    <property type="protein sequence ID" value="PCI93249.1"/>
    <property type="molecule type" value="Genomic_DNA"/>
</dbReference>
<evidence type="ECO:0000256" key="6">
    <source>
        <dbReference type="ARBA" id="ARBA00023002"/>
    </source>
</evidence>
<dbReference type="InterPro" id="IPR050074">
    <property type="entry name" value="DHO_dehydrogenase"/>
</dbReference>
<dbReference type="GO" id="GO:0006207">
    <property type="term" value="P:'de novo' pyrimidine nucleobase biosynthetic process"/>
    <property type="evidence" value="ECO:0007669"/>
    <property type="project" value="TreeGrafter"/>
</dbReference>
<dbReference type="SUPFAM" id="SSF51395">
    <property type="entry name" value="FMN-linked oxidoreductases"/>
    <property type="match status" value="1"/>
</dbReference>